<evidence type="ECO:0000259" key="4">
    <source>
        <dbReference type="Pfam" id="PF00135"/>
    </source>
</evidence>
<comment type="similarity">
    <text evidence="1 3">Belongs to the type-B carboxylesterase/lipase family.</text>
</comment>
<keyword evidence="6" id="KW-1185">Reference proteome</keyword>
<dbReference type="SUPFAM" id="SSF53474">
    <property type="entry name" value="alpha/beta-Hydrolases"/>
    <property type="match status" value="1"/>
</dbReference>
<dbReference type="InterPro" id="IPR019826">
    <property type="entry name" value="Carboxylesterase_B_AS"/>
</dbReference>
<comment type="caution">
    <text evidence="5">The sequence shown here is derived from an EMBL/GenBank/DDBJ whole genome shotgun (WGS) entry which is preliminary data.</text>
</comment>
<gene>
    <name evidence="5" type="ORF">SLS56_001345</name>
</gene>
<dbReference type="EC" id="3.1.1.-" evidence="3"/>
<feature type="chain" id="PRO_5044993067" description="Carboxylic ester hydrolase" evidence="3">
    <location>
        <begin position="20"/>
        <end position="611"/>
    </location>
</feature>
<feature type="domain" description="Carboxylesterase type B" evidence="4">
    <location>
        <begin position="42"/>
        <end position="554"/>
    </location>
</feature>
<sequence length="611" mass="64757">MAPALTLLSLLLGIAAAAAYTPTAHDPKRNITYHGVASPNGLVDKFLNIPYGRDTAGRARFAPPQPFSLPAGSVHDASAAGPACPQPVAAGFAYMSDATAQSEDCLRLKVARPSGAGPAARLPVMVFVHGGGLFNGNINEVTNEPDGLVYESVWNGLPVVYVAMNYRLNIFGFALSEALRADDSLNVGLRDQRLALEWVQENIEYFGGDPDHVTIFGQSSGGLSVALQILAYGGTQPVPFHAAIMQSTALEPTSTSNLTLDAYNTVANLTNCTSPSNPDPQSSTTLSCLRSLPFEVLMNATITGHDAMLTSTDGDIYLPTVDGTFLPLSSSELTLRGMFPRMPIMVGWTEDDATLFTPQTITTAADTVTFLSSYWPALSNDTITTLLSLYPTSDFTSRAAANNRSAEFYRSAQMFRDILLVCPSFLFSQAMAEKWSNNSSIPTTNTTATYPSQVPLSSPNPSPKPPVFLYAQNQTILDELYLSSLGLPGLGIIHTSDLPYVFANFTPYTDGTDWAIAPTRGDVGLRIAQAGSWLSFASTGAPSGADGKAALPGWEGAYGAGEGLGDARVFVVGGGAPGMQGVEGAGELGRQRLGERCGFLNGREVIEELQY</sequence>
<keyword evidence="3" id="KW-0732">Signal</keyword>
<evidence type="ECO:0000256" key="1">
    <source>
        <dbReference type="ARBA" id="ARBA00005964"/>
    </source>
</evidence>
<dbReference type="EMBL" id="JAJVDC020000008">
    <property type="protein sequence ID" value="KAL1635993.1"/>
    <property type="molecule type" value="Genomic_DNA"/>
</dbReference>
<evidence type="ECO:0000256" key="3">
    <source>
        <dbReference type="RuleBase" id="RU361235"/>
    </source>
</evidence>
<organism evidence="5 6">
    <name type="scientific">Neofusicoccum ribis</name>
    <dbReference type="NCBI Taxonomy" id="45134"/>
    <lineage>
        <taxon>Eukaryota</taxon>
        <taxon>Fungi</taxon>
        <taxon>Dikarya</taxon>
        <taxon>Ascomycota</taxon>
        <taxon>Pezizomycotina</taxon>
        <taxon>Dothideomycetes</taxon>
        <taxon>Dothideomycetes incertae sedis</taxon>
        <taxon>Botryosphaeriales</taxon>
        <taxon>Botryosphaeriaceae</taxon>
        <taxon>Neofusicoccum</taxon>
    </lineage>
</organism>
<dbReference type="PANTHER" id="PTHR43918">
    <property type="entry name" value="ACETYLCHOLINESTERASE"/>
    <property type="match status" value="1"/>
</dbReference>
<dbReference type="InterPro" id="IPR050654">
    <property type="entry name" value="AChE-related_enzymes"/>
</dbReference>
<keyword evidence="2 3" id="KW-0378">Hydrolase</keyword>
<evidence type="ECO:0000256" key="2">
    <source>
        <dbReference type="ARBA" id="ARBA00022801"/>
    </source>
</evidence>
<dbReference type="Gene3D" id="3.40.50.1820">
    <property type="entry name" value="alpha/beta hydrolase"/>
    <property type="match status" value="1"/>
</dbReference>
<dbReference type="InterPro" id="IPR029058">
    <property type="entry name" value="AB_hydrolase_fold"/>
</dbReference>
<reference evidence="5 6" key="1">
    <citation type="submission" date="2024-02" db="EMBL/GenBank/DDBJ databases">
        <title>De novo assembly and annotation of 12 fungi associated with fruit tree decline syndrome in Ontario, Canada.</title>
        <authorList>
            <person name="Sulman M."/>
            <person name="Ellouze W."/>
            <person name="Ilyukhin E."/>
        </authorList>
    </citation>
    <scope>NUCLEOTIDE SEQUENCE [LARGE SCALE GENOMIC DNA]</scope>
    <source>
        <strain evidence="5 6">M1-105</strain>
    </source>
</reference>
<feature type="signal peptide" evidence="3">
    <location>
        <begin position="1"/>
        <end position="19"/>
    </location>
</feature>
<proteinExistence type="inferred from homology"/>
<accession>A0ABR3T8W1</accession>
<dbReference type="PANTHER" id="PTHR43918:SF4">
    <property type="entry name" value="CARBOXYLIC ESTER HYDROLASE"/>
    <property type="match status" value="1"/>
</dbReference>
<dbReference type="Pfam" id="PF00135">
    <property type="entry name" value="COesterase"/>
    <property type="match status" value="1"/>
</dbReference>
<evidence type="ECO:0000313" key="5">
    <source>
        <dbReference type="EMBL" id="KAL1635993.1"/>
    </source>
</evidence>
<evidence type="ECO:0000313" key="6">
    <source>
        <dbReference type="Proteomes" id="UP001521116"/>
    </source>
</evidence>
<dbReference type="PROSITE" id="PS00122">
    <property type="entry name" value="CARBOXYLESTERASE_B_1"/>
    <property type="match status" value="1"/>
</dbReference>
<protein>
    <recommendedName>
        <fullName evidence="3">Carboxylic ester hydrolase</fullName>
        <ecNumber evidence="3">3.1.1.-</ecNumber>
    </recommendedName>
</protein>
<name>A0ABR3T8W1_9PEZI</name>
<dbReference type="Proteomes" id="UP001521116">
    <property type="component" value="Unassembled WGS sequence"/>
</dbReference>
<dbReference type="InterPro" id="IPR002018">
    <property type="entry name" value="CarbesteraseB"/>
</dbReference>